<comment type="similarity">
    <text evidence="6">Belongs to the YccS/YhfK family.</text>
</comment>
<comment type="subcellular location">
    <subcellularLocation>
        <location evidence="1">Cell membrane</location>
        <topology evidence="1">Multi-pass membrane protein</topology>
    </subcellularLocation>
</comment>
<dbReference type="InterPro" id="IPR049453">
    <property type="entry name" value="Memb_transporter_dom"/>
</dbReference>
<evidence type="ECO:0000256" key="7">
    <source>
        <dbReference type="SAM" id="MobiDB-lite"/>
    </source>
</evidence>
<dbReference type="GO" id="GO:0005886">
    <property type="term" value="C:plasma membrane"/>
    <property type="evidence" value="ECO:0007669"/>
    <property type="project" value="UniProtKB-SubCell"/>
</dbReference>
<feature type="transmembrane region" description="Helical" evidence="8">
    <location>
        <begin position="105"/>
        <end position="121"/>
    </location>
</feature>
<dbReference type="PANTHER" id="PTHR30509">
    <property type="entry name" value="P-HYDROXYBENZOIC ACID EFFLUX PUMP SUBUNIT-RELATED"/>
    <property type="match status" value="1"/>
</dbReference>
<feature type="transmembrane region" description="Helical" evidence="8">
    <location>
        <begin position="153"/>
        <end position="174"/>
    </location>
</feature>
<evidence type="ECO:0000256" key="1">
    <source>
        <dbReference type="ARBA" id="ARBA00004651"/>
    </source>
</evidence>
<feature type="transmembrane region" description="Helical" evidence="8">
    <location>
        <begin position="471"/>
        <end position="504"/>
    </location>
</feature>
<dbReference type="Proteomes" id="UP000660110">
    <property type="component" value="Unassembled WGS sequence"/>
</dbReference>
<feature type="domain" description="Integral membrane bound transporter" evidence="9">
    <location>
        <begin position="406"/>
        <end position="533"/>
    </location>
</feature>
<evidence type="ECO:0000313" key="11">
    <source>
        <dbReference type="Proteomes" id="UP000660110"/>
    </source>
</evidence>
<organism evidence="10 11">
    <name type="scientific">Halobacillus andaensis</name>
    <dbReference type="NCBI Taxonomy" id="1176239"/>
    <lineage>
        <taxon>Bacteria</taxon>
        <taxon>Bacillati</taxon>
        <taxon>Bacillota</taxon>
        <taxon>Bacilli</taxon>
        <taxon>Bacillales</taxon>
        <taxon>Bacillaceae</taxon>
        <taxon>Halobacillus</taxon>
    </lineage>
</organism>
<dbReference type="Pfam" id="PF13515">
    <property type="entry name" value="FUSC_2"/>
    <property type="match status" value="1"/>
</dbReference>
<name>A0A917B8U2_HALAA</name>
<evidence type="ECO:0000256" key="8">
    <source>
        <dbReference type="SAM" id="Phobius"/>
    </source>
</evidence>
<accession>A0A917B8U2</accession>
<feature type="compositionally biased region" description="Basic and acidic residues" evidence="7">
    <location>
        <begin position="364"/>
        <end position="377"/>
    </location>
</feature>
<comment type="caution">
    <text evidence="10">The sequence shown here is derived from an EMBL/GenBank/DDBJ whole genome shotgun (WGS) entry which is preliminary data.</text>
</comment>
<feature type="transmembrane region" description="Helical" evidence="8">
    <location>
        <begin position="516"/>
        <end position="538"/>
    </location>
</feature>
<dbReference type="AlphaFoldDB" id="A0A917B8U2"/>
<evidence type="ECO:0000256" key="6">
    <source>
        <dbReference type="ARBA" id="ARBA00043993"/>
    </source>
</evidence>
<evidence type="ECO:0000259" key="9">
    <source>
        <dbReference type="Pfam" id="PF13515"/>
    </source>
</evidence>
<evidence type="ECO:0000256" key="3">
    <source>
        <dbReference type="ARBA" id="ARBA00022692"/>
    </source>
</evidence>
<sequence>MKHSQPPFNYWLNRLLASDPGRKRLHQAGKATISLMSSVFTVLIILNVANGPELTPAIMGGIAGMLGILVVNDETTELKKGTTLLLSVSAIGGVTFGSLLAWNVVFVSSLMIAIIFSAFYFSKFGSRYFSLGMIAFLTVYFASFLQLPPQQFLWFYLAILIGISFAYLYNFIIFKGTVQLLKRSMYSFHRQANLTFQLLIDMLEDEEIDENRSKRLTANVKILRDYAGHVSTDLNTHDIKELWPGLSSSQVKLYVFDTAMFVATLADSLAQLKRDEALEPNGLRTLLVHVIASLQKADVLAVNYEERNLTEAQLATDELRSKINDLFKQQGEPEGRLYLLRRIESIAHHVTHAALSIQRIKNEESPDRLDKDTKEEQPLTEEEEKIKGLEPTTKKAFQALVAGSISIVVGYVISPIQPYWVVLTSFIVLLGTQSVGRIYLKGLQRSIGTIIGAIIGFFLAKTVSGHSEIEIFLLFAVVFFAFYLLTVSYMMMSLFITMLIAFMYDLLLGGISFELLGARVIDTIAGAGIALLVSSFLFPTKTRDKVYETFTDYLDELKNYLTPYIRSFTETTDVKALTDQAFTLDEKLQIILDEAEPVMKHPGTRRHSELPEWVTIFTAMNYYADHLVASSYQKNIGFPKEVQDVFPVLEEKLGHNLTTVKQLLNGEAASKELFSLKRERELIERGAPLEHQHYIDLVHHVYYIWRINQSLLLLGDKLGAIEIQDGTKLNKA</sequence>
<feature type="transmembrane region" description="Helical" evidence="8">
    <location>
        <begin position="54"/>
        <end position="71"/>
    </location>
</feature>
<keyword evidence="5 8" id="KW-0472">Membrane</keyword>
<evidence type="ECO:0000256" key="5">
    <source>
        <dbReference type="ARBA" id="ARBA00023136"/>
    </source>
</evidence>
<evidence type="ECO:0000256" key="4">
    <source>
        <dbReference type="ARBA" id="ARBA00022989"/>
    </source>
</evidence>
<feature type="transmembrane region" description="Helical" evidence="8">
    <location>
        <begin position="83"/>
        <end position="99"/>
    </location>
</feature>
<dbReference type="RefSeq" id="WP_229735390.1">
    <property type="nucleotide sequence ID" value="NZ_BMEL01000004.1"/>
</dbReference>
<protein>
    <recommendedName>
        <fullName evidence="9">Integral membrane bound transporter domain-containing protein</fullName>
    </recommendedName>
</protein>
<dbReference type="EMBL" id="BMEL01000004">
    <property type="protein sequence ID" value="GGF30352.1"/>
    <property type="molecule type" value="Genomic_DNA"/>
</dbReference>
<feature type="region of interest" description="Disordered" evidence="7">
    <location>
        <begin position="364"/>
        <end position="385"/>
    </location>
</feature>
<evidence type="ECO:0000256" key="2">
    <source>
        <dbReference type="ARBA" id="ARBA00022475"/>
    </source>
</evidence>
<keyword evidence="3 8" id="KW-0812">Transmembrane</keyword>
<reference evidence="10" key="2">
    <citation type="submission" date="2020-09" db="EMBL/GenBank/DDBJ databases">
        <authorList>
            <person name="Sun Q."/>
            <person name="Zhou Y."/>
        </authorList>
    </citation>
    <scope>NUCLEOTIDE SEQUENCE</scope>
    <source>
        <strain evidence="10">CGMCC 1.12153</strain>
    </source>
</reference>
<evidence type="ECO:0000313" key="10">
    <source>
        <dbReference type="EMBL" id="GGF30352.1"/>
    </source>
</evidence>
<feature type="transmembrane region" description="Helical" evidence="8">
    <location>
        <begin position="396"/>
        <end position="413"/>
    </location>
</feature>
<feature type="transmembrane region" description="Helical" evidence="8">
    <location>
        <begin position="447"/>
        <end position="465"/>
    </location>
</feature>
<keyword evidence="4 8" id="KW-1133">Transmembrane helix</keyword>
<proteinExistence type="inferred from homology"/>
<keyword evidence="2" id="KW-1003">Cell membrane</keyword>
<reference evidence="10" key="1">
    <citation type="journal article" date="2014" name="Int. J. Syst. Evol. Microbiol.">
        <title>Complete genome sequence of Corynebacterium casei LMG S-19264T (=DSM 44701T), isolated from a smear-ripened cheese.</title>
        <authorList>
            <consortium name="US DOE Joint Genome Institute (JGI-PGF)"/>
            <person name="Walter F."/>
            <person name="Albersmeier A."/>
            <person name="Kalinowski J."/>
            <person name="Ruckert C."/>
        </authorList>
    </citation>
    <scope>NUCLEOTIDE SEQUENCE</scope>
    <source>
        <strain evidence="10">CGMCC 1.12153</strain>
    </source>
</reference>
<dbReference type="PANTHER" id="PTHR30509:SF9">
    <property type="entry name" value="MULTIDRUG RESISTANCE PROTEIN MDTO"/>
    <property type="match status" value="1"/>
</dbReference>
<feature type="transmembrane region" description="Helical" evidence="8">
    <location>
        <begin position="31"/>
        <end position="48"/>
    </location>
</feature>
<gene>
    <name evidence="10" type="ORF">GCM10010954_31860</name>
</gene>
<feature type="transmembrane region" description="Helical" evidence="8">
    <location>
        <begin position="128"/>
        <end position="147"/>
    </location>
</feature>
<keyword evidence="11" id="KW-1185">Reference proteome</keyword>